<dbReference type="InterPro" id="IPR006133">
    <property type="entry name" value="DNA-dir_DNA_pol_B_exonuc"/>
</dbReference>
<name>A0AAN9LLE9_CANGL</name>
<dbReference type="GO" id="GO:0000724">
    <property type="term" value="P:double-strand break repair via homologous recombination"/>
    <property type="evidence" value="ECO:0007669"/>
    <property type="project" value="TreeGrafter"/>
</dbReference>
<accession>A0AAN9LLE9</accession>
<protein>
    <recommendedName>
        <fullName evidence="2">DNA-directed DNA polymerase family B exonuclease domain-containing protein</fullName>
    </recommendedName>
</protein>
<dbReference type="Gene3D" id="3.30.420.10">
    <property type="entry name" value="Ribonuclease H-like superfamily/Ribonuclease H"/>
    <property type="match status" value="1"/>
</dbReference>
<dbReference type="EMBL" id="JAYMYQ010000004">
    <property type="protein sequence ID" value="KAK7337811.1"/>
    <property type="molecule type" value="Genomic_DNA"/>
</dbReference>
<dbReference type="Proteomes" id="UP001367508">
    <property type="component" value="Unassembled WGS sequence"/>
</dbReference>
<evidence type="ECO:0000313" key="3">
    <source>
        <dbReference type="EMBL" id="KAK7337811.1"/>
    </source>
</evidence>
<dbReference type="AlphaFoldDB" id="A0AAN9LLE9"/>
<dbReference type="GO" id="GO:0005634">
    <property type="term" value="C:nucleus"/>
    <property type="evidence" value="ECO:0007669"/>
    <property type="project" value="TreeGrafter"/>
</dbReference>
<reference evidence="3 4" key="1">
    <citation type="submission" date="2024-01" db="EMBL/GenBank/DDBJ databases">
        <title>The genomes of 5 underutilized Papilionoideae crops provide insights into root nodulation and disease resistanc.</title>
        <authorList>
            <person name="Jiang F."/>
        </authorList>
    </citation>
    <scope>NUCLEOTIDE SEQUENCE [LARGE SCALE GENOMIC DNA]</scope>
    <source>
        <strain evidence="3">LVBAO_FW01</strain>
        <tissue evidence="3">Leaves</tissue>
    </source>
</reference>
<dbReference type="GO" id="GO:0016035">
    <property type="term" value="C:zeta DNA polymerase complex"/>
    <property type="evidence" value="ECO:0007669"/>
    <property type="project" value="InterPro"/>
</dbReference>
<evidence type="ECO:0000259" key="2">
    <source>
        <dbReference type="Pfam" id="PF03104"/>
    </source>
</evidence>
<keyword evidence="4" id="KW-1185">Reference proteome</keyword>
<dbReference type="InterPro" id="IPR030559">
    <property type="entry name" value="PolZ_Rev3"/>
</dbReference>
<feature type="domain" description="DNA-directed DNA polymerase family B exonuclease" evidence="2">
    <location>
        <begin position="46"/>
        <end position="188"/>
    </location>
</feature>
<dbReference type="InterPro" id="IPR036397">
    <property type="entry name" value="RNaseH_sf"/>
</dbReference>
<dbReference type="GO" id="GO:0003887">
    <property type="term" value="F:DNA-directed DNA polymerase activity"/>
    <property type="evidence" value="ECO:0007669"/>
    <property type="project" value="TreeGrafter"/>
</dbReference>
<evidence type="ECO:0000256" key="1">
    <source>
        <dbReference type="SAM" id="MobiDB-lite"/>
    </source>
</evidence>
<dbReference type="GO" id="GO:0042276">
    <property type="term" value="P:error-prone translesion synthesis"/>
    <property type="evidence" value="ECO:0007669"/>
    <property type="project" value="TreeGrafter"/>
</dbReference>
<gene>
    <name evidence="3" type="ORF">VNO77_18398</name>
</gene>
<dbReference type="Pfam" id="PF03104">
    <property type="entry name" value="DNA_pol_B_exo1"/>
    <property type="match status" value="1"/>
</dbReference>
<comment type="caution">
    <text evidence="3">The sequence shown here is derived from an EMBL/GenBank/DDBJ whole genome shotgun (WGS) entry which is preliminary data.</text>
</comment>
<dbReference type="InterPro" id="IPR012337">
    <property type="entry name" value="RNaseH-like_sf"/>
</dbReference>
<dbReference type="PANTHER" id="PTHR45812:SF1">
    <property type="entry name" value="DNA POLYMERASE ZETA CATALYTIC SUBUNIT"/>
    <property type="match status" value="1"/>
</dbReference>
<feature type="compositionally biased region" description="Polar residues" evidence="1">
    <location>
        <begin position="1"/>
        <end position="10"/>
    </location>
</feature>
<feature type="region of interest" description="Disordered" evidence="1">
    <location>
        <begin position="1"/>
        <end position="20"/>
    </location>
</feature>
<dbReference type="PANTHER" id="PTHR45812">
    <property type="entry name" value="DNA POLYMERASE ZETA CATALYTIC SUBUNIT"/>
    <property type="match status" value="1"/>
</dbReference>
<dbReference type="GO" id="GO:0003676">
    <property type="term" value="F:nucleic acid binding"/>
    <property type="evidence" value="ECO:0007669"/>
    <property type="project" value="InterPro"/>
</dbReference>
<evidence type="ECO:0000313" key="4">
    <source>
        <dbReference type="Proteomes" id="UP001367508"/>
    </source>
</evidence>
<sequence>MKLTEITTGDNPLADKNLESNLSFPTASNTHLDLDEDSFDEMPDLFDITIGDLLPDPQFDGINIVALGFQNDSYSIVEVLVLLHNNFSPCQRSFDGLCDYKMLVFTDEKHLLKEFMKIVSSSDPDILMGWDIQGSSIGFLAERASHIGLGLLNNLSRTPSESWIASEGTKTSEKDILEVDIHDTPNLDCCVQENSIIEDEWGRTHASGVHVLNIWRLIRGEVKLNLYSVEAVAETVLRWKIPSFHHKVMTKWFSSGPG</sequence>
<organism evidence="3 4">
    <name type="scientific">Canavalia gladiata</name>
    <name type="common">Sword bean</name>
    <name type="synonym">Dolichos gladiatus</name>
    <dbReference type="NCBI Taxonomy" id="3824"/>
    <lineage>
        <taxon>Eukaryota</taxon>
        <taxon>Viridiplantae</taxon>
        <taxon>Streptophyta</taxon>
        <taxon>Embryophyta</taxon>
        <taxon>Tracheophyta</taxon>
        <taxon>Spermatophyta</taxon>
        <taxon>Magnoliopsida</taxon>
        <taxon>eudicotyledons</taxon>
        <taxon>Gunneridae</taxon>
        <taxon>Pentapetalae</taxon>
        <taxon>rosids</taxon>
        <taxon>fabids</taxon>
        <taxon>Fabales</taxon>
        <taxon>Fabaceae</taxon>
        <taxon>Papilionoideae</taxon>
        <taxon>50 kb inversion clade</taxon>
        <taxon>NPAAA clade</taxon>
        <taxon>indigoferoid/millettioid clade</taxon>
        <taxon>Phaseoleae</taxon>
        <taxon>Canavalia</taxon>
    </lineage>
</organism>
<dbReference type="SUPFAM" id="SSF53098">
    <property type="entry name" value="Ribonuclease H-like"/>
    <property type="match status" value="1"/>
</dbReference>
<proteinExistence type="predicted"/>